<comment type="subcellular location">
    <subcellularLocation>
        <location evidence="8">Cell junction</location>
        <location evidence="8">Tight junction</location>
    </subcellularLocation>
    <subcellularLocation>
        <location evidence="8">Cell membrane</location>
        <topology evidence="8">Multi-pass membrane protein</topology>
    </subcellularLocation>
</comment>
<feature type="transmembrane region" description="Helical" evidence="8">
    <location>
        <begin position="6"/>
        <end position="30"/>
    </location>
</feature>
<dbReference type="Gene3D" id="1.20.140.150">
    <property type="match status" value="1"/>
</dbReference>
<keyword evidence="10" id="KW-1185">Reference proteome</keyword>
<feature type="transmembrane region" description="Helical" evidence="8">
    <location>
        <begin position="79"/>
        <end position="112"/>
    </location>
</feature>
<keyword evidence="6 8" id="KW-1133">Transmembrane helix</keyword>
<dbReference type="GO" id="GO:0005923">
    <property type="term" value="C:bicellular tight junction"/>
    <property type="evidence" value="ECO:0007669"/>
    <property type="project" value="UniProtKB-SubCell"/>
</dbReference>
<dbReference type="GO" id="GO:0005198">
    <property type="term" value="F:structural molecule activity"/>
    <property type="evidence" value="ECO:0007669"/>
    <property type="project" value="InterPro"/>
</dbReference>
<protein>
    <recommendedName>
        <fullName evidence="8">Claudin</fullName>
    </recommendedName>
</protein>
<dbReference type="PRINTS" id="PR01077">
    <property type="entry name" value="CLAUDIN"/>
</dbReference>
<keyword evidence="2 8" id="KW-0796">Tight junction</keyword>
<dbReference type="Proteomes" id="UP001228049">
    <property type="component" value="Unassembled WGS sequence"/>
</dbReference>
<evidence type="ECO:0000256" key="4">
    <source>
        <dbReference type="ARBA" id="ARBA00022692"/>
    </source>
</evidence>
<keyword evidence="7 8" id="KW-0472">Membrane</keyword>
<reference evidence="9" key="1">
    <citation type="submission" date="2023-04" db="EMBL/GenBank/DDBJ databases">
        <title>Chromosome-level genome of Chaenocephalus aceratus.</title>
        <authorList>
            <person name="Park H."/>
        </authorList>
    </citation>
    <scope>NUCLEOTIDE SEQUENCE</scope>
    <source>
        <strain evidence="9">DE</strain>
        <tissue evidence="9">Muscle</tissue>
    </source>
</reference>
<evidence type="ECO:0000313" key="9">
    <source>
        <dbReference type="EMBL" id="KAK1882252.1"/>
    </source>
</evidence>
<evidence type="ECO:0000256" key="1">
    <source>
        <dbReference type="ARBA" id="ARBA00008295"/>
    </source>
</evidence>
<gene>
    <name evidence="9" type="ORF">KUDE01_023038</name>
</gene>
<evidence type="ECO:0000256" key="5">
    <source>
        <dbReference type="ARBA" id="ARBA00022949"/>
    </source>
</evidence>
<keyword evidence="4 8" id="KW-0812">Transmembrane</keyword>
<evidence type="ECO:0000256" key="3">
    <source>
        <dbReference type="ARBA" id="ARBA00022475"/>
    </source>
</evidence>
<comment type="similarity">
    <text evidence="1 8">Belongs to the claudin family.</text>
</comment>
<evidence type="ECO:0000313" key="10">
    <source>
        <dbReference type="Proteomes" id="UP001228049"/>
    </source>
</evidence>
<comment type="function">
    <text evidence="8">Claudins function as major constituents of the tight junction complexes that regulate the permeability of epithelia.</text>
</comment>
<comment type="caution">
    <text evidence="8">Lacks conserved residue(s) required for the propagation of feature annotation.</text>
</comment>
<dbReference type="GO" id="GO:0005886">
    <property type="term" value="C:plasma membrane"/>
    <property type="evidence" value="ECO:0007669"/>
    <property type="project" value="UniProtKB-SubCell"/>
</dbReference>
<sequence length="220" mass="23440">MAGQCLQVGGLTLVQIGVLGVCLTCGLPMWRHTSFVGAKAQLVWAGLWVNCILQDTGQMECSRHTSITKTADIRAGRAFTLISIFTGLLGFVVCLLGGALCVLAGVLCLASVRWSAVATISTFKYPSVTAGMKREVGSSIYVGLASSMLLLLGGAVMCCISGERNPPSYSNAASSTDTQSLLFYVIEPDVRLFDAAAILPERNSLNIHHTELWGIMPFYV</sequence>
<keyword evidence="5 8" id="KW-0965">Cell junction</keyword>
<dbReference type="PROSITE" id="PS01346">
    <property type="entry name" value="CLAUDIN"/>
    <property type="match status" value="1"/>
</dbReference>
<evidence type="ECO:0000256" key="2">
    <source>
        <dbReference type="ARBA" id="ARBA00022427"/>
    </source>
</evidence>
<name>A0AAD9BE95_DISEL</name>
<dbReference type="PANTHER" id="PTHR12002">
    <property type="entry name" value="CLAUDIN"/>
    <property type="match status" value="1"/>
</dbReference>
<dbReference type="EMBL" id="JASDAP010000023">
    <property type="protein sequence ID" value="KAK1882252.1"/>
    <property type="molecule type" value="Genomic_DNA"/>
</dbReference>
<keyword evidence="3 8" id="KW-1003">Cell membrane</keyword>
<organism evidence="9 10">
    <name type="scientific">Dissostichus eleginoides</name>
    <name type="common">Patagonian toothfish</name>
    <name type="synonym">Dissostichus amissus</name>
    <dbReference type="NCBI Taxonomy" id="100907"/>
    <lineage>
        <taxon>Eukaryota</taxon>
        <taxon>Metazoa</taxon>
        <taxon>Chordata</taxon>
        <taxon>Craniata</taxon>
        <taxon>Vertebrata</taxon>
        <taxon>Euteleostomi</taxon>
        <taxon>Actinopterygii</taxon>
        <taxon>Neopterygii</taxon>
        <taxon>Teleostei</taxon>
        <taxon>Neoteleostei</taxon>
        <taxon>Acanthomorphata</taxon>
        <taxon>Eupercaria</taxon>
        <taxon>Perciformes</taxon>
        <taxon>Notothenioidei</taxon>
        <taxon>Nototheniidae</taxon>
        <taxon>Dissostichus</taxon>
    </lineage>
</organism>
<evidence type="ECO:0000256" key="7">
    <source>
        <dbReference type="ARBA" id="ARBA00023136"/>
    </source>
</evidence>
<feature type="transmembrane region" description="Helical" evidence="8">
    <location>
        <begin position="140"/>
        <end position="160"/>
    </location>
</feature>
<dbReference type="InterPro" id="IPR017974">
    <property type="entry name" value="Claudin_CS"/>
</dbReference>
<accession>A0AAD9BE95</accession>
<dbReference type="AlphaFoldDB" id="A0AAD9BE95"/>
<comment type="caution">
    <text evidence="9">The sequence shown here is derived from an EMBL/GenBank/DDBJ whole genome shotgun (WGS) entry which is preliminary data.</text>
</comment>
<dbReference type="InterPro" id="IPR006187">
    <property type="entry name" value="Claudin"/>
</dbReference>
<proteinExistence type="inferred from homology"/>
<evidence type="ECO:0000256" key="6">
    <source>
        <dbReference type="ARBA" id="ARBA00022989"/>
    </source>
</evidence>
<evidence type="ECO:0000256" key="8">
    <source>
        <dbReference type="RuleBase" id="RU060637"/>
    </source>
</evidence>